<dbReference type="Gene3D" id="3.40.50.720">
    <property type="entry name" value="NAD(P)-binding Rossmann-like Domain"/>
    <property type="match status" value="1"/>
</dbReference>
<accession>A0A212TGR5</accession>
<dbReference type="PANTHER" id="PTHR43976:SF16">
    <property type="entry name" value="SHORT-CHAIN DEHYDROGENASE_REDUCTASE FAMILY PROTEIN"/>
    <property type="match status" value="1"/>
</dbReference>
<evidence type="ECO:0000313" key="6">
    <source>
        <dbReference type="Proteomes" id="UP000198131"/>
    </source>
</evidence>
<dbReference type="InterPro" id="IPR057326">
    <property type="entry name" value="KR_dom"/>
</dbReference>
<dbReference type="InterPro" id="IPR036291">
    <property type="entry name" value="NAD(P)-bd_dom_sf"/>
</dbReference>
<keyword evidence="2" id="KW-0560">Oxidoreductase</keyword>
<dbReference type="RefSeq" id="WP_088842495.1">
    <property type="nucleotide sequence ID" value="NZ_FYEW01000001.1"/>
</dbReference>
<sequence length="281" mass="30280">MNTNQKVWFITGGNKGLGAAMVQEALNNGYQVVATARSVESAEKTLGTHPNLLILRLDITNDQQVQEAVAAAVARFGQIDVLVNNAGYGLLGYFEEMSADSIRQQIETNVFGTMNITRAILPVMRAQGAGFVVVVSSTSGIKSVPGGSVYSASKFALEGWAEGMNIDMKQFGIRFMLLEPGAFRTDFANADASMQLPDLQVAAYDEARTNLEKIFTGMNGNQAGNPAKLAKGLVKVVNSENPPVRLLISKGAIPAVAAYYKTRIAEFEQWQDVSAESDFED</sequence>
<name>A0A212TGR5_9BACT</name>
<dbReference type="Proteomes" id="UP000198131">
    <property type="component" value="Unassembled WGS sequence"/>
</dbReference>
<keyword evidence="6" id="KW-1185">Reference proteome</keyword>
<dbReference type="PANTHER" id="PTHR43976">
    <property type="entry name" value="SHORT CHAIN DEHYDROGENASE"/>
    <property type="match status" value="1"/>
</dbReference>
<dbReference type="Pfam" id="PF00106">
    <property type="entry name" value="adh_short"/>
    <property type="match status" value="1"/>
</dbReference>
<dbReference type="InterPro" id="IPR002347">
    <property type="entry name" value="SDR_fam"/>
</dbReference>
<proteinExistence type="inferred from homology"/>
<dbReference type="GO" id="GO:0016491">
    <property type="term" value="F:oxidoreductase activity"/>
    <property type="evidence" value="ECO:0007669"/>
    <property type="project" value="UniProtKB-KW"/>
</dbReference>
<dbReference type="PRINTS" id="PR00081">
    <property type="entry name" value="GDHRDH"/>
</dbReference>
<dbReference type="SMART" id="SM00822">
    <property type="entry name" value="PKS_KR"/>
    <property type="match status" value="1"/>
</dbReference>
<dbReference type="PRINTS" id="PR00080">
    <property type="entry name" value="SDRFAMILY"/>
</dbReference>
<reference evidence="6" key="1">
    <citation type="submission" date="2017-06" db="EMBL/GenBank/DDBJ databases">
        <authorList>
            <person name="Varghese N."/>
            <person name="Submissions S."/>
        </authorList>
    </citation>
    <scope>NUCLEOTIDE SEQUENCE [LARGE SCALE GENOMIC DNA]</scope>
    <source>
        <strain evidence="6">DSM 11116</strain>
    </source>
</reference>
<dbReference type="OrthoDB" id="9786056at2"/>
<organism evidence="5 6">
    <name type="scientific">Hymenobacter gelipurpurascens</name>
    <dbReference type="NCBI Taxonomy" id="89968"/>
    <lineage>
        <taxon>Bacteria</taxon>
        <taxon>Pseudomonadati</taxon>
        <taxon>Bacteroidota</taxon>
        <taxon>Cytophagia</taxon>
        <taxon>Cytophagales</taxon>
        <taxon>Hymenobacteraceae</taxon>
        <taxon>Hymenobacter</taxon>
    </lineage>
</organism>
<gene>
    <name evidence="5" type="ORF">SAMN06265337_1241</name>
</gene>
<feature type="domain" description="Ketoreductase" evidence="4">
    <location>
        <begin position="6"/>
        <end position="163"/>
    </location>
</feature>
<evidence type="ECO:0000256" key="1">
    <source>
        <dbReference type="ARBA" id="ARBA00006484"/>
    </source>
</evidence>
<dbReference type="InterPro" id="IPR051911">
    <property type="entry name" value="SDR_oxidoreductase"/>
</dbReference>
<dbReference type="AlphaFoldDB" id="A0A212TGR5"/>
<dbReference type="CDD" id="cd05374">
    <property type="entry name" value="17beta-HSD-like_SDR_c"/>
    <property type="match status" value="1"/>
</dbReference>
<evidence type="ECO:0000259" key="4">
    <source>
        <dbReference type="SMART" id="SM00822"/>
    </source>
</evidence>
<comment type="similarity">
    <text evidence="1 3">Belongs to the short-chain dehydrogenases/reductases (SDR) family.</text>
</comment>
<dbReference type="SUPFAM" id="SSF51735">
    <property type="entry name" value="NAD(P)-binding Rossmann-fold domains"/>
    <property type="match status" value="1"/>
</dbReference>
<dbReference type="EMBL" id="FYEW01000001">
    <property type="protein sequence ID" value="SNC65229.1"/>
    <property type="molecule type" value="Genomic_DNA"/>
</dbReference>
<evidence type="ECO:0000256" key="3">
    <source>
        <dbReference type="RuleBase" id="RU000363"/>
    </source>
</evidence>
<evidence type="ECO:0000256" key="2">
    <source>
        <dbReference type="ARBA" id="ARBA00023002"/>
    </source>
</evidence>
<protein>
    <submittedName>
        <fullName evidence="5">NADP-dependent 3-hydroxy acid dehydrogenase YdfG</fullName>
    </submittedName>
</protein>
<evidence type="ECO:0000313" key="5">
    <source>
        <dbReference type="EMBL" id="SNC65229.1"/>
    </source>
</evidence>